<evidence type="ECO:0000313" key="3">
    <source>
        <dbReference type="Proteomes" id="UP001172457"/>
    </source>
</evidence>
<organism evidence="2 3">
    <name type="scientific">Centaurea solstitialis</name>
    <name type="common">yellow star-thistle</name>
    <dbReference type="NCBI Taxonomy" id="347529"/>
    <lineage>
        <taxon>Eukaryota</taxon>
        <taxon>Viridiplantae</taxon>
        <taxon>Streptophyta</taxon>
        <taxon>Embryophyta</taxon>
        <taxon>Tracheophyta</taxon>
        <taxon>Spermatophyta</taxon>
        <taxon>Magnoliopsida</taxon>
        <taxon>eudicotyledons</taxon>
        <taxon>Gunneridae</taxon>
        <taxon>Pentapetalae</taxon>
        <taxon>asterids</taxon>
        <taxon>campanulids</taxon>
        <taxon>Asterales</taxon>
        <taxon>Asteraceae</taxon>
        <taxon>Carduoideae</taxon>
        <taxon>Cardueae</taxon>
        <taxon>Centaureinae</taxon>
        <taxon>Centaurea</taxon>
    </lineage>
</organism>
<sequence>MDSFADAPSLYDAEDNAFYEQLTRQILMLTDEDDDDMSMYRKVVTRNPVVRGYGGSTLEPMKYYSWSETGRCSVPSWMERLWAKEGSGGGGGGTGVFIPTVRSGGKKSGKRRYSDKGKRNNDIGKMYSVVGQKIHG</sequence>
<comment type="caution">
    <text evidence="2">The sequence shown here is derived from an EMBL/GenBank/DDBJ whole genome shotgun (WGS) entry which is preliminary data.</text>
</comment>
<name>A0AA38TBU1_9ASTR</name>
<evidence type="ECO:0000256" key="1">
    <source>
        <dbReference type="SAM" id="MobiDB-lite"/>
    </source>
</evidence>
<accession>A0AA38TBU1</accession>
<proteinExistence type="predicted"/>
<dbReference type="PANTHER" id="PTHR34956">
    <property type="entry name" value="OS05G0397300 PROTEIN"/>
    <property type="match status" value="1"/>
</dbReference>
<feature type="region of interest" description="Disordered" evidence="1">
    <location>
        <begin position="86"/>
        <end position="124"/>
    </location>
</feature>
<evidence type="ECO:0000313" key="2">
    <source>
        <dbReference type="EMBL" id="KAJ9554103.1"/>
    </source>
</evidence>
<feature type="compositionally biased region" description="Gly residues" evidence="1">
    <location>
        <begin position="86"/>
        <end position="95"/>
    </location>
</feature>
<reference evidence="2" key="1">
    <citation type="submission" date="2023-03" db="EMBL/GenBank/DDBJ databases">
        <title>Chromosome-scale reference genome and RAD-based genetic map of yellow starthistle (Centaurea solstitialis) reveal putative structural variation and QTLs associated with invader traits.</title>
        <authorList>
            <person name="Reatini B."/>
            <person name="Cang F.A."/>
            <person name="Jiang Q."/>
            <person name="Mckibben M.T.W."/>
            <person name="Barker M.S."/>
            <person name="Rieseberg L.H."/>
            <person name="Dlugosch K.M."/>
        </authorList>
    </citation>
    <scope>NUCLEOTIDE SEQUENCE</scope>
    <source>
        <strain evidence="2">CAN-66</strain>
        <tissue evidence="2">Leaf</tissue>
    </source>
</reference>
<protein>
    <submittedName>
        <fullName evidence="2">Uncharacterized protein</fullName>
    </submittedName>
</protein>
<dbReference type="Proteomes" id="UP001172457">
    <property type="component" value="Chromosome 4"/>
</dbReference>
<dbReference type="EMBL" id="JARYMX010000004">
    <property type="protein sequence ID" value="KAJ9554103.1"/>
    <property type="molecule type" value="Genomic_DNA"/>
</dbReference>
<dbReference type="AlphaFoldDB" id="A0AA38TBU1"/>
<gene>
    <name evidence="2" type="ORF">OSB04_018148</name>
</gene>
<keyword evidence="3" id="KW-1185">Reference proteome</keyword>
<feature type="compositionally biased region" description="Basic and acidic residues" evidence="1">
    <location>
        <begin position="112"/>
        <end position="122"/>
    </location>
</feature>
<dbReference type="PANTHER" id="PTHR34956:SF1">
    <property type="entry name" value="DUF4005 DOMAIN-CONTAINING PROTEIN"/>
    <property type="match status" value="1"/>
</dbReference>